<evidence type="ECO:0000256" key="7">
    <source>
        <dbReference type="ARBA" id="ARBA00022723"/>
    </source>
</evidence>
<dbReference type="GO" id="GO:0006777">
    <property type="term" value="P:Mo-molybdopterin cofactor biosynthetic process"/>
    <property type="evidence" value="ECO:0007669"/>
    <property type="project" value="UniProtKB-UniRule"/>
</dbReference>
<dbReference type="InterPro" id="IPR036688">
    <property type="entry name" value="MoeA_C_domain_IV_sf"/>
</dbReference>
<dbReference type="EMBL" id="JAAONZ010000001">
    <property type="protein sequence ID" value="NHO64230.1"/>
    <property type="molecule type" value="Genomic_DNA"/>
</dbReference>
<dbReference type="FunFam" id="3.40.980.10:FF:000004">
    <property type="entry name" value="Molybdopterin molybdenumtransferase"/>
    <property type="match status" value="1"/>
</dbReference>
<dbReference type="Gene3D" id="2.170.190.11">
    <property type="entry name" value="Molybdopterin biosynthesis moea protein, domain 3"/>
    <property type="match status" value="1"/>
</dbReference>
<evidence type="ECO:0000256" key="1">
    <source>
        <dbReference type="ARBA" id="ARBA00001946"/>
    </source>
</evidence>
<evidence type="ECO:0000256" key="9">
    <source>
        <dbReference type="ARBA" id="ARBA00023150"/>
    </source>
</evidence>
<dbReference type="Gene3D" id="3.40.980.10">
    <property type="entry name" value="MoaB/Mog-like domain"/>
    <property type="match status" value="1"/>
</dbReference>
<dbReference type="GO" id="GO:0046872">
    <property type="term" value="F:metal ion binding"/>
    <property type="evidence" value="ECO:0007669"/>
    <property type="project" value="UniProtKB-UniRule"/>
</dbReference>
<dbReference type="NCBIfam" id="NF045515">
    <property type="entry name" value="Glp_gephyrin"/>
    <property type="match status" value="1"/>
</dbReference>
<gene>
    <name evidence="13" type="ORF">G8770_01555</name>
</gene>
<dbReference type="AlphaFoldDB" id="A0A9E5JTB5"/>
<evidence type="ECO:0000256" key="8">
    <source>
        <dbReference type="ARBA" id="ARBA00022842"/>
    </source>
</evidence>
<dbReference type="PANTHER" id="PTHR10192">
    <property type="entry name" value="MOLYBDOPTERIN BIOSYNTHESIS PROTEIN"/>
    <property type="match status" value="1"/>
</dbReference>
<reference evidence="13" key="1">
    <citation type="submission" date="2020-03" db="EMBL/GenBank/DDBJ databases">
        <authorList>
            <person name="Guo F."/>
        </authorList>
    </citation>
    <scope>NUCLEOTIDE SEQUENCE</scope>
    <source>
        <strain evidence="13">JCM 30134</strain>
    </source>
</reference>
<dbReference type="PANTHER" id="PTHR10192:SF5">
    <property type="entry name" value="GEPHYRIN"/>
    <property type="match status" value="1"/>
</dbReference>
<dbReference type="InterPro" id="IPR001453">
    <property type="entry name" value="MoaB/Mog_dom"/>
</dbReference>
<evidence type="ECO:0000313" key="13">
    <source>
        <dbReference type="EMBL" id="NHO64230.1"/>
    </source>
</evidence>
<feature type="domain" description="MoaB/Mog" evidence="12">
    <location>
        <begin position="176"/>
        <end position="313"/>
    </location>
</feature>
<keyword evidence="5 11" id="KW-0500">Molybdenum</keyword>
<dbReference type="InterPro" id="IPR005111">
    <property type="entry name" value="MoeA_C_domain_IV"/>
</dbReference>
<evidence type="ECO:0000259" key="12">
    <source>
        <dbReference type="SMART" id="SM00852"/>
    </source>
</evidence>
<proteinExistence type="inferred from homology"/>
<evidence type="ECO:0000256" key="2">
    <source>
        <dbReference type="ARBA" id="ARBA00002901"/>
    </source>
</evidence>
<protein>
    <recommendedName>
        <fullName evidence="11">Molybdopterin molybdenumtransferase</fullName>
        <ecNumber evidence="11">2.10.1.1</ecNumber>
    </recommendedName>
</protein>
<accession>A0A9E5JTB5</accession>
<dbReference type="Pfam" id="PF00994">
    <property type="entry name" value="MoCF_biosynth"/>
    <property type="match status" value="1"/>
</dbReference>
<comment type="catalytic activity">
    <reaction evidence="10">
        <text>adenylyl-molybdopterin + molybdate = Mo-molybdopterin + AMP + H(+)</text>
        <dbReference type="Rhea" id="RHEA:35047"/>
        <dbReference type="ChEBI" id="CHEBI:15378"/>
        <dbReference type="ChEBI" id="CHEBI:36264"/>
        <dbReference type="ChEBI" id="CHEBI:62727"/>
        <dbReference type="ChEBI" id="CHEBI:71302"/>
        <dbReference type="ChEBI" id="CHEBI:456215"/>
        <dbReference type="EC" id="2.10.1.1"/>
    </reaction>
</comment>
<comment type="similarity">
    <text evidence="4 11">Belongs to the MoeA family.</text>
</comment>
<dbReference type="SUPFAM" id="SSF63882">
    <property type="entry name" value="MoeA N-terminal region -like"/>
    <property type="match status" value="1"/>
</dbReference>
<evidence type="ECO:0000256" key="11">
    <source>
        <dbReference type="RuleBase" id="RU365090"/>
    </source>
</evidence>
<evidence type="ECO:0000256" key="6">
    <source>
        <dbReference type="ARBA" id="ARBA00022679"/>
    </source>
</evidence>
<dbReference type="EC" id="2.10.1.1" evidence="11"/>
<organism evidence="13 14">
    <name type="scientific">Pseudomaricurvus hydrocarbonicus</name>
    <dbReference type="NCBI Taxonomy" id="1470433"/>
    <lineage>
        <taxon>Bacteria</taxon>
        <taxon>Pseudomonadati</taxon>
        <taxon>Pseudomonadota</taxon>
        <taxon>Gammaproteobacteria</taxon>
        <taxon>Cellvibrionales</taxon>
        <taxon>Cellvibrionaceae</taxon>
        <taxon>Pseudomaricurvus</taxon>
    </lineage>
</organism>
<keyword evidence="14" id="KW-1185">Reference proteome</keyword>
<dbReference type="Pfam" id="PF03453">
    <property type="entry name" value="MoeA_N"/>
    <property type="match status" value="1"/>
</dbReference>
<dbReference type="InterPro" id="IPR036425">
    <property type="entry name" value="MoaB/Mog-like_dom_sf"/>
</dbReference>
<sequence>MQSVTDALAQILQSATAVTHTEVLPLMQAHGRILASAQISPVDVPPADNSAMDGYAFCHGDLRTTPHTDFPISQRIAAGHAPVGLQQGTAARIFTGAEIPAGADSVAMQEQCVVNHDQVQIPATVPLGNNVRPRGQDILQGAEVAAAGQTLTPQTLGLLASVGIDRIPVLRRLKVAILSSGDELVEPGEPLQAGQIYNSNRFLLAGLLHKMDIIPLDLGRVEDTPEATLQALSRATLEADVIVSTGGVSVGEEDHIKGAVEKLGELTLWKMAIKPGKPLAFGRVGDTPFFGLPGNPVSTFVTFLLFVRPYLQKMQGRTPLLPRGSFVAASFERPSKSIRQEYVRVNITDDGGMQTFANQSSGVLSSTSWSNAMAIVPVDTPIHTGDLVRVIRYDQLF</sequence>
<evidence type="ECO:0000256" key="4">
    <source>
        <dbReference type="ARBA" id="ARBA00010763"/>
    </source>
</evidence>
<dbReference type="Proteomes" id="UP000787472">
    <property type="component" value="Unassembled WGS sequence"/>
</dbReference>
<dbReference type="Gene3D" id="2.40.340.10">
    <property type="entry name" value="MoeA, C-terminal, domain IV"/>
    <property type="match status" value="1"/>
</dbReference>
<dbReference type="CDD" id="cd00887">
    <property type="entry name" value="MoeA"/>
    <property type="match status" value="1"/>
</dbReference>
<keyword evidence="7 11" id="KW-0479">Metal-binding</keyword>
<name>A0A9E5JTB5_9GAMM</name>
<dbReference type="Pfam" id="PF03454">
    <property type="entry name" value="MoeA_C"/>
    <property type="match status" value="1"/>
</dbReference>
<evidence type="ECO:0000256" key="5">
    <source>
        <dbReference type="ARBA" id="ARBA00022505"/>
    </source>
</evidence>
<comment type="cofactor">
    <cofactor evidence="1 11">
        <name>Mg(2+)</name>
        <dbReference type="ChEBI" id="CHEBI:18420"/>
    </cofactor>
</comment>
<dbReference type="SMART" id="SM00852">
    <property type="entry name" value="MoCF_biosynth"/>
    <property type="match status" value="1"/>
</dbReference>
<dbReference type="GO" id="GO:0005829">
    <property type="term" value="C:cytosol"/>
    <property type="evidence" value="ECO:0007669"/>
    <property type="project" value="TreeGrafter"/>
</dbReference>
<comment type="function">
    <text evidence="2 11">Catalyzes the insertion of molybdate into adenylated molybdopterin with the concomitant release of AMP.</text>
</comment>
<dbReference type="InterPro" id="IPR036135">
    <property type="entry name" value="MoeA_linker/N_sf"/>
</dbReference>
<dbReference type="NCBIfam" id="TIGR00177">
    <property type="entry name" value="molyb_syn"/>
    <property type="match status" value="1"/>
</dbReference>
<evidence type="ECO:0000256" key="10">
    <source>
        <dbReference type="ARBA" id="ARBA00047317"/>
    </source>
</evidence>
<dbReference type="GO" id="GO:0061599">
    <property type="term" value="F:molybdopterin molybdotransferase activity"/>
    <property type="evidence" value="ECO:0007669"/>
    <property type="project" value="UniProtKB-UniRule"/>
</dbReference>
<comment type="caution">
    <text evidence="13">The sequence shown here is derived from an EMBL/GenBank/DDBJ whole genome shotgun (WGS) entry which is preliminary data.</text>
</comment>
<evidence type="ECO:0000313" key="14">
    <source>
        <dbReference type="Proteomes" id="UP000787472"/>
    </source>
</evidence>
<dbReference type="InterPro" id="IPR005110">
    <property type="entry name" value="MoeA_linker/N"/>
</dbReference>
<dbReference type="SUPFAM" id="SSF53218">
    <property type="entry name" value="Molybdenum cofactor biosynthesis proteins"/>
    <property type="match status" value="1"/>
</dbReference>
<keyword evidence="9 11" id="KW-0501">Molybdenum cofactor biosynthesis</keyword>
<keyword evidence="6 11" id="KW-0808">Transferase</keyword>
<evidence type="ECO:0000256" key="3">
    <source>
        <dbReference type="ARBA" id="ARBA00005046"/>
    </source>
</evidence>
<comment type="pathway">
    <text evidence="3 11">Cofactor biosynthesis; molybdopterin biosynthesis.</text>
</comment>
<dbReference type="Gene3D" id="3.90.105.10">
    <property type="entry name" value="Molybdopterin biosynthesis moea protein, domain 2"/>
    <property type="match status" value="1"/>
</dbReference>
<dbReference type="InterPro" id="IPR038987">
    <property type="entry name" value="MoeA-like"/>
</dbReference>
<dbReference type="SUPFAM" id="SSF63867">
    <property type="entry name" value="MoeA C-terminal domain-like"/>
    <property type="match status" value="1"/>
</dbReference>
<keyword evidence="8 11" id="KW-0460">Magnesium</keyword>